<dbReference type="AlphaFoldDB" id="A0A8I1W668"/>
<dbReference type="GO" id="GO:0005524">
    <property type="term" value="F:ATP binding"/>
    <property type="evidence" value="ECO:0007669"/>
    <property type="project" value="UniProtKB-UniRule"/>
</dbReference>
<keyword evidence="4 8" id="KW-0819">tRNA processing</keyword>
<dbReference type="NCBIfam" id="TIGR02432">
    <property type="entry name" value="lysidine_TilS_N"/>
    <property type="match status" value="1"/>
</dbReference>
<evidence type="ECO:0000256" key="7">
    <source>
        <dbReference type="ARBA" id="ARBA00048539"/>
    </source>
</evidence>
<dbReference type="NCBIfam" id="NF007942">
    <property type="entry name" value="PRK10660.1"/>
    <property type="match status" value="1"/>
</dbReference>
<dbReference type="RefSeq" id="WP_207542151.1">
    <property type="nucleotide sequence ID" value="NZ_JAFNAA010000010.1"/>
</dbReference>
<dbReference type="GO" id="GO:0032267">
    <property type="term" value="F:tRNA(Ile)-lysidine synthase activity"/>
    <property type="evidence" value="ECO:0007669"/>
    <property type="project" value="UniProtKB-EC"/>
</dbReference>
<accession>A0A8I1W668</accession>
<dbReference type="InterPro" id="IPR012094">
    <property type="entry name" value="tRNA_Ile_lys_synt"/>
</dbReference>
<evidence type="ECO:0000256" key="6">
    <source>
        <dbReference type="ARBA" id="ARBA00022840"/>
    </source>
</evidence>
<dbReference type="Pfam" id="PF01171">
    <property type="entry name" value="ATP_bind_3"/>
    <property type="match status" value="1"/>
</dbReference>
<evidence type="ECO:0000256" key="1">
    <source>
        <dbReference type="ARBA" id="ARBA00004496"/>
    </source>
</evidence>
<evidence type="ECO:0000256" key="5">
    <source>
        <dbReference type="ARBA" id="ARBA00022741"/>
    </source>
</evidence>
<evidence type="ECO:0000256" key="2">
    <source>
        <dbReference type="ARBA" id="ARBA00022490"/>
    </source>
</evidence>
<keyword evidence="6 8" id="KW-0067">ATP-binding</keyword>
<dbReference type="SUPFAM" id="SSF56037">
    <property type="entry name" value="PheT/TilS domain"/>
    <property type="match status" value="1"/>
</dbReference>
<organism evidence="10 11">
    <name type="scientific">Plesiomonas shigelloides</name>
    <name type="common">Aeromonas shigelloides</name>
    <dbReference type="NCBI Taxonomy" id="703"/>
    <lineage>
        <taxon>Bacteria</taxon>
        <taxon>Pseudomonadati</taxon>
        <taxon>Pseudomonadota</taxon>
        <taxon>Gammaproteobacteria</taxon>
        <taxon>Enterobacterales</taxon>
        <taxon>Enterobacteriaceae</taxon>
        <taxon>Plesiomonas</taxon>
    </lineage>
</organism>
<dbReference type="PANTHER" id="PTHR43033:SF1">
    <property type="entry name" value="TRNA(ILE)-LYSIDINE SYNTHASE-RELATED"/>
    <property type="match status" value="1"/>
</dbReference>
<dbReference type="GO" id="GO:0006400">
    <property type="term" value="P:tRNA modification"/>
    <property type="evidence" value="ECO:0007669"/>
    <property type="project" value="UniProtKB-UniRule"/>
</dbReference>
<comment type="subcellular location">
    <subcellularLocation>
        <location evidence="1 8">Cytoplasm</location>
    </subcellularLocation>
</comment>
<comment type="caution">
    <text evidence="10">The sequence shown here is derived from an EMBL/GenBank/DDBJ whole genome shotgun (WGS) entry which is preliminary data.</text>
</comment>
<dbReference type="InterPro" id="IPR012795">
    <property type="entry name" value="tRNA_Ile_lys_synt_N"/>
</dbReference>
<dbReference type="InterPro" id="IPR014729">
    <property type="entry name" value="Rossmann-like_a/b/a_fold"/>
</dbReference>
<evidence type="ECO:0000313" key="11">
    <source>
        <dbReference type="Proteomes" id="UP000664658"/>
    </source>
</evidence>
<dbReference type="Proteomes" id="UP000664658">
    <property type="component" value="Unassembled WGS sequence"/>
</dbReference>
<evidence type="ECO:0000256" key="8">
    <source>
        <dbReference type="HAMAP-Rule" id="MF_01161"/>
    </source>
</evidence>
<comment type="domain">
    <text evidence="8">The N-terminal region contains the highly conserved SGGXDS motif, predicted to be a P-loop motif involved in ATP binding.</text>
</comment>
<dbReference type="SUPFAM" id="SSF52402">
    <property type="entry name" value="Adenine nucleotide alpha hydrolases-like"/>
    <property type="match status" value="1"/>
</dbReference>
<dbReference type="SMART" id="SM00977">
    <property type="entry name" value="TilS_C"/>
    <property type="match status" value="1"/>
</dbReference>
<protein>
    <recommendedName>
        <fullName evidence="8">tRNA(Ile)-lysidine synthase</fullName>
        <ecNumber evidence="8">6.3.4.19</ecNumber>
    </recommendedName>
    <alternativeName>
        <fullName evidence="8">tRNA(Ile)-2-lysyl-cytidine synthase</fullName>
    </alternativeName>
    <alternativeName>
        <fullName evidence="8">tRNA(Ile)-lysidine synthetase</fullName>
    </alternativeName>
</protein>
<keyword evidence="2 8" id="KW-0963">Cytoplasm</keyword>
<gene>
    <name evidence="8 10" type="primary">tilS</name>
    <name evidence="10" type="ORF">J2R62_10230</name>
</gene>
<reference evidence="10" key="1">
    <citation type="submission" date="2021-03" db="EMBL/GenBank/DDBJ databases">
        <title>Plesiomonas shigelloides zfcc0051, isolated from zebrafish feces.</title>
        <authorList>
            <person name="Vanderhoek Z."/>
            <person name="Gaulke C."/>
        </authorList>
    </citation>
    <scope>NUCLEOTIDE SEQUENCE</scope>
    <source>
        <strain evidence="10">Zfcc0051</strain>
    </source>
</reference>
<dbReference type="Pfam" id="PF09179">
    <property type="entry name" value="TilS"/>
    <property type="match status" value="1"/>
</dbReference>
<feature type="domain" description="Lysidine-tRNA(Ile) synthetase C-terminal" evidence="9">
    <location>
        <begin position="361"/>
        <end position="433"/>
    </location>
</feature>
<evidence type="ECO:0000256" key="3">
    <source>
        <dbReference type="ARBA" id="ARBA00022598"/>
    </source>
</evidence>
<evidence type="ECO:0000313" key="10">
    <source>
        <dbReference type="EMBL" id="MBO1108599.1"/>
    </source>
</evidence>
<keyword evidence="5 8" id="KW-0547">Nucleotide-binding</keyword>
<comment type="similarity">
    <text evidence="8">Belongs to the tRNA(Ile)-lysidine synthase family.</text>
</comment>
<dbReference type="Gene3D" id="3.40.50.620">
    <property type="entry name" value="HUPs"/>
    <property type="match status" value="1"/>
</dbReference>
<dbReference type="InterPro" id="IPR015262">
    <property type="entry name" value="tRNA_Ile_lys_synt_subst-bd"/>
</dbReference>
<evidence type="ECO:0000256" key="4">
    <source>
        <dbReference type="ARBA" id="ARBA00022694"/>
    </source>
</evidence>
<dbReference type="Pfam" id="PF11734">
    <property type="entry name" value="TilS_C"/>
    <property type="match status" value="1"/>
</dbReference>
<dbReference type="NCBIfam" id="TIGR02433">
    <property type="entry name" value="lysidine_TilS_C"/>
    <property type="match status" value="1"/>
</dbReference>
<dbReference type="CDD" id="cd01992">
    <property type="entry name" value="TilS_N"/>
    <property type="match status" value="1"/>
</dbReference>
<dbReference type="Gene3D" id="1.20.59.20">
    <property type="match status" value="1"/>
</dbReference>
<feature type="binding site" evidence="8">
    <location>
        <begin position="25"/>
        <end position="30"/>
    </location>
    <ligand>
        <name>ATP</name>
        <dbReference type="ChEBI" id="CHEBI:30616"/>
    </ligand>
</feature>
<dbReference type="InterPro" id="IPR011063">
    <property type="entry name" value="TilS/TtcA_N"/>
</dbReference>
<dbReference type="EC" id="6.3.4.19" evidence="8"/>
<comment type="catalytic activity">
    <reaction evidence="7 8">
        <text>cytidine(34) in tRNA(Ile2) + L-lysine + ATP = lysidine(34) in tRNA(Ile2) + AMP + diphosphate + H(+)</text>
        <dbReference type="Rhea" id="RHEA:43744"/>
        <dbReference type="Rhea" id="RHEA-COMP:10625"/>
        <dbReference type="Rhea" id="RHEA-COMP:10670"/>
        <dbReference type="ChEBI" id="CHEBI:15378"/>
        <dbReference type="ChEBI" id="CHEBI:30616"/>
        <dbReference type="ChEBI" id="CHEBI:32551"/>
        <dbReference type="ChEBI" id="CHEBI:33019"/>
        <dbReference type="ChEBI" id="CHEBI:82748"/>
        <dbReference type="ChEBI" id="CHEBI:83665"/>
        <dbReference type="ChEBI" id="CHEBI:456215"/>
        <dbReference type="EC" id="6.3.4.19"/>
    </reaction>
</comment>
<keyword evidence="3 8" id="KW-0436">Ligase</keyword>
<proteinExistence type="inferred from homology"/>
<evidence type="ECO:0000259" key="9">
    <source>
        <dbReference type="SMART" id="SM00977"/>
    </source>
</evidence>
<dbReference type="PANTHER" id="PTHR43033">
    <property type="entry name" value="TRNA(ILE)-LYSIDINE SYNTHASE-RELATED"/>
    <property type="match status" value="1"/>
</dbReference>
<dbReference type="SUPFAM" id="SSF82829">
    <property type="entry name" value="MesJ substrate recognition domain-like"/>
    <property type="match status" value="1"/>
</dbReference>
<dbReference type="HAMAP" id="MF_01161">
    <property type="entry name" value="tRNA_Ile_lys_synt"/>
    <property type="match status" value="1"/>
</dbReference>
<dbReference type="EMBL" id="JAFNAA010000010">
    <property type="protein sequence ID" value="MBO1108599.1"/>
    <property type="molecule type" value="Genomic_DNA"/>
</dbReference>
<sequence>MNSDPILAQAAACIGEDNRVLVAYSGGVDSTVLLHLMMRLRQLRPELRVRAVHVHHGLSRFADEWALHCEQQCAQWQIPLDVVRVQVKKAHISLEASARDARYHAIGSRLEAGESLVTAQHLDDQCETVLLALKRGSGPAGLAAMTARMPFMRGQQVRPLLYVSRAEIEAYATLHQLSWVEDDSNSDPRFDRNFLRLQVIPELTARWPHFGEAVARSAALCGEQEELLDELLMESLQTLLDDDESIDIAGLQQMSEVKRQAILRRWFACLGALMPSREQLQSLWYQVAMARQDAEPVLNIQQWQVRRFKQRLYLLPSMRSLADSVQMWDGLRPLVLPDNLGELRLQEGGLSVRAPLPAEFVSVRFRAQGRFHIIGRNGSRQIKKIWQERGIPPWLRDRTPMLFYGETLIAAFGVFVTKEGQPQPDQPQWQIYWAKPWLC</sequence>
<dbReference type="InterPro" id="IPR012796">
    <property type="entry name" value="Lysidine-tRNA-synth_C"/>
</dbReference>
<name>A0A8I1W668_PLESH</name>
<dbReference type="GO" id="GO:0005737">
    <property type="term" value="C:cytoplasm"/>
    <property type="evidence" value="ECO:0007669"/>
    <property type="project" value="UniProtKB-SubCell"/>
</dbReference>
<comment type="function">
    <text evidence="8">Ligates lysine onto the cytidine present at position 34 of the AUA codon-specific tRNA(Ile) that contains the anticodon CAU, in an ATP-dependent manner. Cytidine is converted to lysidine, thus changing the amino acid specificity of the tRNA from methionine to isoleucine.</text>
</comment>